<comment type="similarity">
    <text evidence="1">Belongs to the LysR transcriptional regulatory family.</text>
</comment>
<evidence type="ECO:0000259" key="6">
    <source>
        <dbReference type="PROSITE" id="PS50931"/>
    </source>
</evidence>
<dbReference type="Pfam" id="PF03466">
    <property type="entry name" value="LysR_substrate"/>
    <property type="match status" value="1"/>
</dbReference>
<accession>A0A975G5L4</accession>
<keyword evidence="5" id="KW-1133">Transmembrane helix</keyword>
<dbReference type="RefSeq" id="WP_211940527.1">
    <property type="nucleotide sequence ID" value="NZ_CP073078.1"/>
</dbReference>
<evidence type="ECO:0000313" key="7">
    <source>
        <dbReference type="EMBL" id="QUD90476.1"/>
    </source>
</evidence>
<dbReference type="InterPro" id="IPR036388">
    <property type="entry name" value="WH-like_DNA-bd_sf"/>
</dbReference>
<feature type="domain" description="HTH lysR-type" evidence="6">
    <location>
        <begin position="6"/>
        <end position="63"/>
    </location>
</feature>
<keyword evidence="3" id="KW-0238">DNA-binding</keyword>
<dbReference type="SUPFAM" id="SSF53850">
    <property type="entry name" value="Periplasmic binding protein-like II"/>
    <property type="match status" value="1"/>
</dbReference>
<feature type="transmembrane region" description="Helical" evidence="5">
    <location>
        <begin position="228"/>
        <end position="248"/>
    </location>
</feature>
<evidence type="ECO:0000256" key="4">
    <source>
        <dbReference type="ARBA" id="ARBA00023163"/>
    </source>
</evidence>
<keyword evidence="4" id="KW-0804">Transcription</keyword>
<dbReference type="EMBL" id="CP073078">
    <property type="protein sequence ID" value="QUD90476.1"/>
    <property type="molecule type" value="Genomic_DNA"/>
</dbReference>
<reference evidence="7" key="1">
    <citation type="submission" date="2021-04" db="EMBL/GenBank/DDBJ databases">
        <title>The complete genome sequence of Caulobacter sp. S6.</title>
        <authorList>
            <person name="Tang Y."/>
            <person name="Ouyang W."/>
            <person name="Liu Q."/>
            <person name="Huang B."/>
            <person name="Guo Z."/>
            <person name="Lei P."/>
        </authorList>
    </citation>
    <scope>NUCLEOTIDE SEQUENCE</scope>
    <source>
        <strain evidence="7">S6</strain>
    </source>
</reference>
<dbReference type="FunFam" id="1.10.10.10:FF:000001">
    <property type="entry name" value="LysR family transcriptional regulator"/>
    <property type="match status" value="1"/>
</dbReference>
<dbReference type="PANTHER" id="PTHR30537">
    <property type="entry name" value="HTH-TYPE TRANSCRIPTIONAL REGULATOR"/>
    <property type="match status" value="1"/>
</dbReference>
<evidence type="ECO:0000256" key="2">
    <source>
        <dbReference type="ARBA" id="ARBA00023015"/>
    </source>
</evidence>
<organism evidence="7 8">
    <name type="scientific">Phenylobacterium montanum</name>
    <dbReference type="NCBI Taxonomy" id="2823693"/>
    <lineage>
        <taxon>Bacteria</taxon>
        <taxon>Pseudomonadati</taxon>
        <taxon>Pseudomonadota</taxon>
        <taxon>Alphaproteobacteria</taxon>
        <taxon>Caulobacterales</taxon>
        <taxon>Caulobacteraceae</taxon>
        <taxon>Phenylobacterium</taxon>
    </lineage>
</organism>
<keyword evidence="2" id="KW-0805">Transcription regulation</keyword>
<sequence length="304" mass="32411">MPRILPNLSQLEAFEATARLGTVSRAAGELSLTQSAVSRQILSLEAALGVALFVRVRKRLALTEAGLSYLEEVRASLSGLEAATEALRAARGRGGVLNLGVPPTFAAAWLVPRLGGFQAAYPEIRVRLATRLEPFDFTFDPLDAAIHFGGPDWPGGATELLAHEDRAAVAAPALAERMASAEDVATAPRIQITSRPFAWREWFEAFGLAEPATPARLHVDTFAMAAEAVFAGLGAAVLPIFAVAGALADGRARLVLDQRLRSEQAYYLATPAARGAHYPLAAFRAWLKRELAREGHGLAEAAVK</sequence>
<protein>
    <submittedName>
        <fullName evidence="7">LysR family transcriptional regulator</fullName>
    </submittedName>
</protein>
<gene>
    <name evidence="7" type="ORF">KCG34_11735</name>
</gene>
<dbReference type="GO" id="GO:0006351">
    <property type="term" value="P:DNA-templated transcription"/>
    <property type="evidence" value="ECO:0007669"/>
    <property type="project" value="TreeGrafter"/>
</dbReference>
<evidence type="ECO:0000256" key="5">
    <source>
        <dbReference type="SAM" id="Phobius"/>
    </source>
</evidence>
<dbReference type="Gene3D" id="3.40.190.10">
    <property type="entry name" value="Periplasmic binding protein-like II"/>
    <property type="match status" value="2"/>
</dbReference>
<dbReference type="KEGG" id="caul:KCG34_11735"/>
<evidence type="ECO:0000256" key="1">
    <source>
        <dbReference type="ARBA" id="ARBA00009437"/>
    </source>
</evidence>
<dbReference type="PROSITE" id="PS50931">
    <property type="entry name" value="HTH_LYSR"/>
    <property type="match status" value="1"/>
</dbReference>
<keyword evidence="8" id="KW-1185">Reference proteome</keyword>
<dbReference type="InterPro" id="IPR005119">
    <property type="entry name" value="LysR_subst-bd"/>
</dbReference>
<keyword evidence="5" id="KW-0472">Membrane</keyword>
<dbReference type="InterPro" id="IPR000847">
    <property type="entry name" value="LysR_HTH_N"/>
</dbReference>
<dbReference type="PRINTS" id="PR00039">
    <property type="entry name" value="HTHLYSR"/>
</dbReference>
<dbReference type="Pfam" id="PF00126">
    <property type="entry name" value="HTH_1"/>
    <property type="match status" value="1"/>
</dbReference>
<evidence type="ECO:0000256" key="3">
    <source>
        <dbReference type="ARBA" id="ARBA00023125"/>
    </source>
</evidence>
<dbReference type="GO" id="GO:0043565">
    <property type="term" value="F:sequence-specific DNA binding"/>
    <property type="evidence" value="ECO:0007669"/>
    <property type="project" value="TreeGrafter"/>
</dbReference>
<dbReference type="Gene3D" id="1.10.10.10">
    <property type="entry name" value="Winged helix-like DNA-binding domain superfamily/Winged helix DNA-binding domain"/>
    <property type="match status" value="1"/>
</dbReference>
<dbReference type="PANTHER" id="PTHR30537:SF26">
    <property type="entry name" value="GLYCINE CLEAVAGE SYSTEM TRANSCRIPTIONAL ACTIVATOR"/>
    <property type="match status" value="1"/>
</dbReference>
<name>A0A975G5L4_9CAUL</name>
<dbReference type="SUPFAM" id="SSF46785">
    <property type="entry name" value="Winged helix' DNA-binding domain"/>
    <property type="match status" value="1"/>
</dbReference>
<evidence type="ECO:0000313" key="8">
    <source>
        <dbReference type="Proteomes" id="UP000676409"/>
    </source>
</evidence>
<proteinExistence type="inferred from homology"/>
<dbReference type="Proteomes" id="UP000676409">
    <property type="component" value="Chromosome"/>
</dbReference>
<dbReference type="AlphaFoldDB" id="A0A975G5L4"/>
<dbReference type="GO" id="GO:0003700">
    <property type="term" value="F:DNA-binding transcription factor activity"/>
    <property type="evidence" value="ECO:0007669"/>
    <property type="project" value="InterPro"/>
</dbReference>
<dbReference type="InterPro" id="IPR036390">
    <property type="entry name" value="WH_DNA-bd_sf"/>
</dbReference>
<keyword evidence="5" id="KW-0812">Transmembrane</keyword>
<dbReference type="InterPro" id="IPR058163">
    <property type="entry name" value="LysR-type_TF_proteobact-type"/>
</dbReference>